<feature type="transmembrane region" description="Helical" evidence="5">
    <location>
        <begin position="161"/>
        <end position="181"/>
    </location>
</feature>
<feature type="transmembrane region" description="Helical" evidence="5">
    <location>
        <begin position="263"/>
        <end position="281"/>
    </location>
</feature>
<reference evidence="6" key="1">
    <citation type="journal article" date="2020" name="mSystems">
        <title>Genome- and Community-Level Interaction Insights into Carbon Utilization and Element Cycling Functions of Hydrothermarchaeota in Hydrothermal Sediment.</title>
        <authorList>
            <person name="Zhou Z."/>
            <person name="Liu Y."/>
            <person name="Xu W."/>
            <person name="Pan J."/>
            <person name="Luo Z.H."/>
            <person name="Li M."/>
        </authorList>
    </citation>
    <scope>NUCLEOTIDE SEQUENCE [LARGE SCALE GENOMIC DNA]</scope>
    <source>
        <strain evidence="6">SpSt-418</strain>
    </source>
</reference>
<keyword evidence="2 5" id="KW-0812">Transmembrane</keyword>
<dbReference type="NCBIfam" id="NF008978">
    <property type="entry name" value="PRK12324.1-4"/>
    <property type="match status" value="1"/>
</dbReference>
<dbReference type="GO" id="GO:0016757">
    <property type="term" value="F:glycosyltransferase activity"/>
    <property type="evidence" value="ECO:0007669"/>
    <property type="project" value="UniProtKB-KW"/>
</dbReference>
<dbReference type="PANTHER" id="PTHR42723">
    <property type="entry name" value="CHLOROPHYLL SYNTHASE"/>
    <property type="match status" value="1"/>
</dbReference>
<dbReference type="InterPro" id="IPR044878">
    <property type="entry name" value="UbiA_sf"/>
</dbReference>
<organism evidence="6">
    <name type="scientific">Oscillatoriales cyanobacterium SpSt-418</name>
    <dbReference type="NCBI Taxonomy" id="2282169"/>
    <lineage>
        <taxon>Bacteria</taxon>
        <taxon>Bacillati</taxon>
        <taxon>Cyanobacteriota</taxon>
        <taxon>Cyanophyceae</taxon>
        <taxon>Oscillatoriophycideae</taxon>
        <taxon>Oscillatoriales</taxon>
    </lineage>
</organism>
<dbReference type="GO" id="GO:0016020">
    <property type="term" value="C:membrane"/>
    <property type="evidence" value="ECO:0007669"/>
    <property type="project" value="UniProtKB-SubCell"/>
</dbReference>
<dbReference type="EMBL" id="DSRU01000321">
    <property type="protein sequence ID" value="HFN00381.1"/>
    <property type="molecule type" value="Genomic_DNA"/>
</dbReference>
<dbReference type="CDD" id="cd13963">
    <property type="entry name" value="PT_UbiA_2"/>
    <property type="match status" value="1"/>
</dbReference>
<protein>
    <submittedName>
        <fullName evidence="6">Decaprenyl-phosphate phosphoribosyltransferase</fullName>
        <ecNumber evidence="6">2.4.2.45</ecNumber>
    </submittedName>
</protein>
<dbReference type="Pfam" id="PF01040">
    <property type="entry name" value="UbiA"/>
    <property type="match status" value="1"/>
</dbReference>
<proteinExistence type="predicted"/>
<accession>A0A7C3PKM3</accession>
<dbReference type="PANTHER" id="PTHR42723:SF1">
    <property type="entry name" value="CHLOROPHYLL SYNTHASE, CHLOROPLASTIC"/>
    <property type="match status" value="1"/>
</dbReference>
<comment type="caution">
    <text evidence="6">The sequence shown here is derived from an EMBL/GenBank/DDBJ whole genome shotgun (WGS) entry which is preliminary data.</text>
</comment>
<dbReference type="GO" id="GO:0016765">
    <property type="term" value="F:transferase activity, transferring alkyl or aryl (other than methyl) groups"/>
    <property type="evidence" value="ECO:0007669"/>
    <property type="project" value="InterPro"/>
</dbReference>
<feature type="transmembrane region" description="Helical" evidence="5">
    <location>
        <begin position="132"/>
        <end position="149"/>
    </location>
</feature>
<evidence type="ECO:0000256" key="2">
    <source>
        <dbReference type="ARBA" id="ARBA00022692"/>
    </source>
</evidence>
<feature type="transmembrane region" description="Helical" evidence="5">
    <location>
        <begin position="187"/>
        <end position="204"/>
    </location>
</feature>
<evidence type="ECO:0000313" key="6">
    <source>
        <dbReference type="EMBL" id="HFN00381.1"/>
    </source>
</evidence>
<feature type="transmembrane region" description="Helical" evidence="5">
    <location>
        <begin position="225"/>
        <end position="251"/>
    </location>
</feature>
<evidence type="ECO:0000256" key="3">
    <source>
        <dbReference type="ARBA" id="ARBA00022989"/>
    </source>
</evidence>
<evidence type="ECO:0000256" key="1">
    <source>
        <dbReference type="ARBA" id="ARBA00004141"/>
    </source>
</evidence>
<gene>
    <name evidence="6" type="ORF">ENR64_22070</name>
</gene>
<dbReference type="AlphaFoldDB" id="A0A7C3PKM3"/>
<name>A0A7C3PKM3_9CYAN</name>
<dbReference type="Gene3D" id="1.10.357.140">
    <property type="entry name" value="UbiA prenyltransferase"/>
    <property type="match status" value="1"/>
</dbReference>
<comment type="subcellular location">
    <subcellularLocation>
        <location evidence="1">Membrane</location>
        <topology evidence="1">Multi-pass membrane protein</topology>
    </subcellularLocation>
</comment>
<keyword evidence="3 5" id="KW-1133">Transmembrane helix</keyword>
<evidence type="ECO:0000256" key="4">
    <source>
        <dbReference type="ARBA" id="ARBA00023136"/>
    </source>
</evidence>
<feature type="transmembrane region" description="Helical" evidence="5">
    <location>
        <begin position="311"/>
        <end position="329"/>
    </location>
</feature>
<dbReference type="InterPro" id="IPR000537">
    <property type="entry name" value="UbiA_prenyltransferase"/>
</dbReference>
<keyword evidence="6" id="KW-0328">Glycosyltransferase</keyword>
<dbReference type="EC" id="2.4.2.45" evidence="6"/>
<dbReference type="InterPro" id="IPR050475">
    <property type="entry name" value="Prenyltransferase_related"/>
</dbReference>
<feature type="transmembrane region" description="Helical" evidence="5">
    <location>
        <begin position="107"/>
        <end position="126"/>
    </location>
</feature>
<evidence type="ECO:0000256" key="5">
    <source>
        <dbReference type="SAM" id="Phobius"/>
    </source>
</evidence>
<feature type="transmembrane region" description="Helical" evidence="5">
    <location>
        <begin position="70"/>
        <end position="87"/>
    </location>
</feature>
<sequence>MKSLKDTVKAPELLGESSQGSVEVSSNPVLAALKNPYFLALRPKQWTKNLIVFAAPLFAFNINALSLVQAFQAFALFCCVSSSFYLINDILDVESDRRHPVKCKRPIAAGLVAIPVAIAMAAVLLFGALFTAWTNNAGLGFALTSYAILQVSYNLKLKHTVILDIVAIAIGFVLRAYAGAAATGTDLSAWFLLCTAMLALFLGIEKRKAELRISRSVGGKRRAVLARYTLPMLSRMESVVTTGTIMSYAAWSAGPDLNGASTPWMMLTLPFVIYGIFRYQLLSDPKEAARRAEGKSGKTERPEEVLLTDRPLLLTVLAWVMTVFCVLLLKQQGILP</sequence>
<keyword evidence="6" id="KW-0808">Transferase</keyword>
<keyword evidence="4 5" id="KW-0472">Membrane</keyword>